<dbReference type="Gramene" id="TuG1812G0300003298.01.T01">
    <property type="protein sequence ID" value="TuG1812G0300003298.01.T01.cds285374"/>
    <property type="gene ID" value="TuG1812G0300003298.01"/>
</dbReference>
<feature type="region of interest" description="Disordered" evidence="1">
    <location>
        <begin position="17"/>
        <end position="71"/>
    </location>
</feature>
<name>A0A8R7PVD0_TRIUA</name>
<proteinExistence type="predicted"/>
<evidence type="ECO:0000256" key="1">
    <source>
        <dbReference type="SAM" id="MobiDB-lite"/>
    </source>
</evidence>
<evidence type="ECO:0000313" key="2">
    <source>
        <dbReference type="EnsemblPlants" id="TuG1812G0300003298.01.T01.cds285374"/>
    </source>
</evidence>
<dbReference type="AlphaFoldDB" id="A0A8R7PVD0"/>
<organism evidence="2 3">
    <name type="scientific">Triticum urartu</name>
    <name type="common">Red wild einkorn</name>
    <name type="synonym">Crithodium urartu</name>
    <dbReference type="NCBI Taxonomy" id="4572"/>
    <lineage>
        <taxon>Eukaryota</taxon>
        <taxon>Viridiplantae</taxon>
        <taxon>Streptophyta</taxon>
        <taxon>Embryophyta</taxon>
        <taxon>Tracheophyta</taxon>
        <taxon>Spermatophyta</taxon>
        <taxon>Magnoliopsida</taxon>
        <taxon>Liliopsida</taxon>
        <taxon>Poales</taxon>
        <taxon>Poaceae</taxon>
        <taxon>BOP clade</taxon>
        <taxon>Pooideae</taxon>
        <taxon>Triticodae</taxon>
        <taxon>Triticeae</taxon>
        <taxon>Triticinae</taxon>
        <taxon>Triticum</taxon>
    </lineage>
</organism>
<accession>A0A8R7PVD0</accession>
<reference evidence="2" key="3">
    <citation type="submission" date="2022-06" db="UniProtKB">
        <authorList>
            <consortium name="EnsemblPlants"/>
        </authorList>
    </citation>
    <scope>IDENTIFICATION</scope>
</reference>
<dbReference type="EnsemblPlants" id="TuG1812G0300003298.01.T01">
    <property type="protein sequence ID" value="TuG1812G0300003298.01.T01.cds285374"/>
    <property type="gene ID" value="TuG1812G0300003298.01"/>
</dbReference>
<feature type="region of interest" description="Disordered" evidence="1">
    <location>
        <begin position="95"/>
        <end position="117"/>
    </location>
</feature>
<reference evidence="2" key="2">
    <citation type="submission" date="2018-03" db="EMBL/GenBank/DDBJ databases">
        <title>The Triticum urartu genome reveals the dynamic nature of wheat genome evolution.</title>
        <authorList>
            <person name="Ling H."/>
            <person name="Ma B."/>
            <person name="Shi X."/>
            <person name="Liu H."/>
            <person name="Dong L."/>
            <person name="Sun H."/>
            <person name="Cao Y."/>
            <person name="Gao Q."/>
            <person name="Zheng S."/>
            <person name="Li Y."/>
            <person name="Yu Y."/>
            <person name="Du H."/>
            <person name="Qi M."/>
            <person name="Li Y."/>
            <person name="Yu H."/>
            <person name="Cui Y."/>
            <person name="Wang N."/>
            <person name="Chen C."/>
            <person name="Wu H."/>
            <person name="Zhao Y."/>
            <person name="Zhang J."/>
            <person name="Li Y."/>
            <person name="Zhou W."/>
            <person name="Zhang B."/>
            <person name="Hu W."/>
            <person name="Eijk M."/>
            <person name="Tang J."/>
            <person name="Witsenboer H."/>
            <person name="Zhao S."/>
            <person name="Li Z."/>
            <person name="Zhang A."/>
            <person name="Wang D."/>
            <person name="Liang C."/>
        </authorList>
    </citation>
    <scope>NUCLEOTIDE SEQUENCE [LARGE SCALE GENOMIC DNA]</scope>
    <source>
        <strain evidence="2">cv. G1812</strain>
    </source>
</reference>
<feature type="compositionally biased region" description="Low complexity" evidence="1">
    <location>
        <begin position="104"/>
        <end position="117"/>
    </location>
</feature>
<sequence>MKPVIRSTELRRWLRSRCARPGPDRSEKAAAAFPSDHLRDTIRCGGTMAPSSSSSSSSSRPARPPDRCAALGMSTGAEHCRRSLEALGAAVDGPHALPGAPWRVSGHSTSHSDSSSSTVDMSVRFCTRARIAPVMSEGLDWKLDDLSFLL</sequence>
<keyword evidence="3" id="KW-1185">Reference proteome</keyword>
<protein>
    <submittedName>
        <fullName evidence="2">Uncharacterized protein</fullName>
    </submittedName>
</protein>
<reference evidence="3" key="1">
    <citation type="journal article" date="2013" name="Nature">
        <title>Draft genome of the wheat A-genome progenitor Triticum urartu.</title>
        <authorList>
            <person name="Ling H.Q."/>
            <person name="Zhao S."/>
            <person name="Liu D."/>
            <person name="Wang J."/>
            <person name="Sun H."/>
            <person name="Zhang C."/>
            <person name="Fan H."/>
            <person name="Li D."/>
            <person name="Dong L."/>
            <person name="Tao Y."/>
            <person name="Gao C."/>
            <person name="Wu H."/>
            <person name="Li Y."/>
            <person name="Cui Y."/>
            <person name="Guo X."/>
            <person name="Zheng S."/>
            <person name="Wang B."/>
            <person name="Yu K."/>
            <person name="Liang Q."/>
            <person name="Yang W."/>
            <person name="Lou X."/>
            <person name="Chen J."/>
            <person name="Feng M."/>
            <person name="Jian J."/>
            <person name="Zhang X."/>
            <person name="Luo G."/>
            <person name="Jiang Y."/>
            <person name="Liu J."/>
            <person name="Wang Z."/>
            <person name="Sha Y."/>
            <person name="Zhang B."/>
            <person name="Wu H."/>
            <person name="Tang D."/>
            <person name="Shen Q."/>
            <person name="Xue P."/>
            <person name="Zou S."/>
            <person name="Wang X."/>
            <person name="Liu X."/>
            <person name="Wang F."/>
            <person name="Yang Y."/>
            <person name="An X."/>
            <person name="Dong Z."/>
            <person name="Zhang K."/>
            <person name="Zhang X."/>
            <person name="Luo M.C."/>
            <person name="Dvorak J."/>
            <person name="Tong Y."/>
            <person name="Wang J."/>
            <person name="Yang H."/>
            <person name="Li Z."/>
            <person name="Wang D."/>
            <person name="Zhang A."/>
            <person name="Wang J."/>
        </authorList>
    </citation>
    <scope>NUCLEOTIDE SEQUENCE</scope>
    <source>
        <strain evidence="3">cv. G1812</strain>
    </source>
</reference>
<evidence type="ECO:0000313" key="3">
    <source>
        <dbReference type="Proteomes" id="UP000015106"/>
    </source>
</evidence>
<dbReference type="Proteomes" id="UP000015106">
    <property type="component" value="Chromosome 3"/>
</dbReference>